<dbReference type="InterPro" id="IPR050309">
    <property type="entry name" value="Type-B_Carboxylest/Lipase"/>
</dbReference>
<dbReference type="RefSeq" id="WP_283927750.1">
    <property type="nucleotide sequence ID" value="NZ_CP126084.1"/>
</dbReference>
<dbReference type="EMBL" id="CP126084">
    <property type="protein sequence ID" value="WHX50706.1"/>
    <property type="molecule type" value="Genomic_DNA"/>
</dbReference>
<evidence type="ECO:0000313" key="5">
    <source>
        <dbReference type="Proteomes" id="UP001177943"/>
    </source>
</evidence>
<sequence>MEYSLKGVFRYMKIIKRTIAATAIVGMLVSFFPEKELMAQPNLLNSAVNLEKLVQSGLIKGSGQGVNEQYWNTGATKIQGALLYLRLMGLDQEALSYAGDITFEDAKQAGKQLEPVVGYLKNHPYLGWIGSNDNRFEPQAPLTAEEYARILLKALRNEEGIDYATGSAVAFAVKNGITSLDGAKKLTNRQMAEAAAQALQSKLNHNNLTLEESLRLTQNSAKYMPGTLKQTKYGPIQGNLEAASMTYSWLGVPYAEKPVGELRWKAPQEPRPWTDTLNTQQFANSSLQLAGGKTIGNEDSLYLNIWRPATSSSNLPVMVFLHGGGNMTGSGKDFIGDQLARNTNSIIITVNYRLGALGFFKHEALVTGNPLDDSGNYGLLDALRALEWVQDNIAAFGGDPENVTLSGQSAGGRDVLALLISPLGEGLFQRAIAFSGGMTTSAPEDGEAKSNDVLIRLVMEDGKAASKEAAQAWIAQQKQEDLAKYLREQPADRLVELFGSTAIRMEPFPHLFRDGTVIPKEGFQAIKKGDYKKIPVMLGSMETEFSAFTFNDPYFSPAVSDGTIFTDSAKAEQYTAALKYGSELYAGFNAERIAEVLTMHADQPPVYAYRFAWGIQPGVISDKLRQLIGSTHGADMEFYTGHPTGIAAYFPEGYFSKENQPGRDELSKAMVAYLKYFLYNGLPNSGGLSSQVTWTPWNSEVGKAKILRLDASRTHADIEMSAEYFEGKEKVMERMKEEISEEAFKVLADNILDGRFFWEFD</sequence>
<dbReference type="AlphaFoldDB" id="A0AA95I7H0"/>
<feature type="domain" description="Carboxylesterase type B" evidence="3">
    <location>
        <begin position="230"/>
        <end position="550"/>
    </location>
</feature>
<evidence type="ECO:0000256" key="1">
    <source>
        <dbReference type="ARBA" id="ARBA00005964"/>
    </source>
</evidence>
<protein>
    <submittedName>
        <fullName evidence="4">Carboxylesterase family protein</fullName>
    </submittedName>
</protein>
<dbReference type="PANTHER" id="PTHR11559">
    <property type="entry name" value="CARBOXYLESTERASE"/>
    <property type="match status" value="1"/>
</dbReference>
<dbReference type="InterPro" id="IPR002018">
    <property type="entry name" value="CarbesteraseB"/>
</dbReference>
<organism evidence="4 5">
    <name type="scientific">Paenibacillus woosongensis</name>
    <dbReference type="NCBI Taxonomy" id="307580"/>
    <lineage>
        <taxon>Bacteria</taxon>
        <taxon>Bacillati</taxon>
        <taxon>Bacillota</taxon>
        <taxon>Bacilli</taxon>
        <taxon>Bacillales</taxon>
        <taxon>Paenibacillaceae</taxon>
        <taxon>Paenibacillus</taxon>
    </lineage>
</organism>
<evidence type="ECO:0000256" key="2">
    <source>
        <dbReference type="ARBA" id="ARBA00022801"/>
    </source>
</evidence>
<dbReference type="PROSITE" id="PS00122">
    <property type="entry name" value="CARBOXYLESTERASE_B_1"/>
    <property type="match status" value="1"/>
</dbReference>
<dbReference type="SUPFAM" id="SSF53474">
    <property type="entry name" value="alpha/beta-Hydrolases"/>
    <property type="match status" value="1"/>
</dbReference>
<dbReference type="Gene3D" id="3.40.50.1820">
    <property type="entry name" value="alpha/beta hydrolase"/>
    <property type="match status" value="1"/>
</dbReference>
<dbReference type="KEGG" id="pwn:QNH46_08705"/>
<comment type="similarity">
    <text evidence="1">Belongs to the type-B carboxylesterase/lipase family.</text>
</comment>
<keyword evidence="2" id="KW-0378">Hydrolase</keyword>
<dbReference type="GO" id="GO:0016787">
    <property type="term" value="F:hydrolase activity"/>
    <property type="evidence" value="ECO:0007669"/>
    <property type="project" value="UniProtKB-KW"/>
</dbReference>
<evidence type="ECO:0000313" key="4">
    <source>
        <dbReference type="EMBL" id="WHX50706.1"/>
    </source>
</evidence>
<reference evidence="4" key="1">
    <citation type="submission" date="2023-05" db="EMBL/GenBank/DDBJ databases">
        <title>Comparative genomics of Bacillaceae isolates and their secondary metabolite potential.</title>
        <authorList>
            <person name="Song L."/>
            <person name="Nielsen L.J."/>
            <person name="Mohite O."/>
            <person name="Xu X."/>
            <person name="Weber T."/>
            <person name="Kovacs A.T."/>
        </authorList>
    </citation>
    <scope>NUCLEOTIDE SEQUENCE</scope>
    <source>
        <strain evidence="4">B2_4</strain>
    </source>
</reference>
<accession>A0AA95I7H0</accession>
<dbReference type="InterPro" id="IPR019826">
    <property type="entry name" value="Carboxylesterase_B_AS"/>
</dbReference>
<dbReference type="InterPro" id="IPR029058">
    <property type="entry name" value="AB_hydrolase_fold"/>
</dbReference>
<dbReference type="Proteomes" id="UP001177943">
    <property type="component" value="Chromosome"/>
</dbReference>
<proteinExistence type="inferred from homology"/>
<name>A0AA95I7H0_9BACL</name>
<evidence type="ECO:0000259" key="3">
    <source>
        <dbReference type="Pfam" id="PF00135"/>
    </source>
</evidence>
<gene>
    <name evidence="4" type="ORF">QNH46_08705</name>
</gene>
<dbReference type="Pfam" id="PF00135">
    <property type="entry name" value="COesterase"/>
    <property type="match status" value="1"/>
</dbReference>